<accession>A0A2S4RQY7</accession>
<gene>
    <name evidence="2" type="ORF">C3430_25890</name>
</gene>
<keyword evidence="1" id="KW-0732">Signal</keyword>
<reference evidence="2 3" key="1">
    <citation type="submission" date="2018-01" db="EMBL/GenBank/DDBJ databases">
        <title>Complete genome sequences of 14 Citrobacter spp. isolated from plant in Canada.</title>
        <authorList>
            <person name="Bhandare S.G."/>
            <person name="Colavecchio A."/>
            <person name="Jeukens J."/>
            <person name="Emond-Rheault J.-G."/>
            <person name="Freschi L."/>
            <person name="Hamel J."/>
            <person name="Kukavica-Ibrulj I."/>
            <person name="Levesque R."/>
            <person name="Goodridge L."/>
        </authorList>
    </citation>
    <scope>NUCLEOTIDE SEQUENCE [LARGE SCALE GENOMIC DNA]</scope>
    <source>
        <strain evidence="2 3">S1285</strain>
    </source>
</reference>
<feature type="signal peptide" evidence="1">
    <location>
        <begin position="1"/>
        <end position="21"/>
    </location>
</feature>
<dbReference type="Pfam" id="PF06674">
    <property type="entry name" value="DUF1176"/>
    <property type="match status" value="1"/>
</dbReference>
<proteinExistence type="predicted"/>
<dbReference type="EMBL" id="PQLX01000015">
    <property type="protein sequence ID" value="POU60205.1"/>
    <property type="molecule type" value="Genomic_DNA"/>
</dbReference>
<comment type="caution">
    <text evidence="2">The sequence shown here is derived from an EMBL/GenBank/DDBJ whole genome shotgun (WGS) entry which is preliminary data.</text>
</comment>
<evidence type="ECO:0000256" key="1">
    <source>
        <dbReference type="SAM" id="SignalP"/>
    </source>
</evidence>
<dbReference type="OrthoDB" id="6183301at2"/>
<feature type="chain" id="PRO_5015435067" evidence="1">
    <location>
        <begin position="22"/>
        <end position="344"/>
    </location>
</feature>
<dbReference type="RefSeq" id="WP_103775754.1">
    <property type="nucleotide sequence ID" value="NZ_PQLX01000015.1"/>
</dbReference>
<dbReference type="AlphaFoldDB" id="A0A2S4RQY7"/>
<evidence type="ECO:0000313" key="2">
    <source>
        <dbReference type="EMBL" id="POU60205.1"/>
    </source>
</evidence>
<protein>
    <submittedName>
        <fullName evidence="2">DUF1176 domain-containing protein</fullName>
    </submittedName>
</protein>
<organism evidence="2 3">
    <name type="scientific">Citrobacter amalonaticus</name>
    <dbReference type="NCBI Taxonomy" id="35703"/>
    <lineage>
        <taxon>Bacteria</taxon>
        <taxon>Pseudomonadati</taxon>
        <taxon>Pseudomonadota</taxon>
        <taxon>Gammaproteobacteria</taxon>
        <taxon>Enterobacterales</taxon>
        <taxon>Enterobacteriaceae</taxon>
        <taxon>Citrobacter</taxon>
    </lineage>
</organism>
<sequence length="344" mass="37184">MKNGVRTGLLTLVMVSTPVMAERSGVSFSYKDWEVVCDNTLTCRAAGYSHEEGSGGSVLLTRKAGSGTAVTAEVRLAEIESDSNPPELSLWINDQSAGEVKPAKDDTWQLAEKQTQNLINAVKGSGKVEFRGGSETFLLSGEGAYAVLLKMDEAQGRIGTSGALTQKGDRPESSVKAAIPAPVIQRMKTQKGEERALTAPELAVLKPKLLATLTENDGCDRIQPSEGQEPETIGLMPIDSKHVLISALCWRAAYNEGYGYWVADSKLQGQPVLITASGTYYHDGEIIMGQKGRGHGDCWGMASWIWDGETFRMSKESTTGMCRYIRLGGTWDLPGWVTDVKSAK</sequence>
<evidence type="ECO:0000313" key="3">
    <source>
        <dbReference type="Proteomes" id="UP000237003"/>
    </source>
</evidence>
<dbReference type="Proteomes" id="UP000237003">
    <property type="component" value="Unassembled WGS sequence"/>
</dbReference>
<name>A0A2S4RQY7_CITAM</name>
<dbReference type="InterPro" id="IPR009560">
    <property type="entry name" value="DUF1176"/>
</dbReference>